<feature type="signal peptide" evidence="1">
    <location>
        <begin position="1"/>
        <end position="23"/>
    </location>
</feature>
<dbReference type="PROSITE" id="PS51257">
    <property type="entry name" value="PROKAR_LIPOPROTEIN"/>
    <property type="match status" value="1"/>
</dbReference>
<proteinExistence type="predicted"/>
<evidence type="ECO:0008006" key="4">
    <source>
        <dbReference type="Google" id="ProtNLM"/>
    </source>
</evidence>
<organism evidence="2 3">
    <name type="scientific">Saccharomonospora cyanea NA-134</name>
    <dbReference type="NCBI Taxonomy" id="882082"/>
    <lineage>
        <taxon>Bacteria</taxon>
        <taxon>Bacillati</taxon>
        <taxon>Actinomycetota</taxon>
        <taxon>Actinomycetes</taxon>
        <taxon>Pseudonocardiales</taxon>
        <taxon>Pseudonocardiaceae</taxon>
        <taxon>Saccharomonospora</taxon>
    </lineage>
</organism>
<dbReference type="EMBL" id="CM001440">
    <property type="protein sequence ID" value="EHR59103.1"/>
    <property type="molecule type" value="Genomic_DNA"/>
</dbReference>
<keyword evidence="1" id="KW-0732">Signal</keyword>
<dbReference type="STRING" id="882082.SaccyDRAFT_0163"/>
<gene>
    <name evidence="2" type="ORF">SaccyDRAFT_0163</name>
</gene>
<name>H5XC99_9PSEU</name>
<dbReference type="AlphaFoldDB" id="H5XC99"/>
<feature type="chain" id="PRO_5039593383" description="DUF3558 domain-containing protein" evidence="1">
    <location>
        <begin position="24"/>
        <end position="322"/>
    </location>
</feature>
<dbReference type="eggNOG" id="ENOG5033TVN">
    <property type="taxonomic scope" value="Bacteria"/>
</dbReference>
<dbReference type="Proteomes" id="UP000002791">
    <property type="component" value="Chromosome"/>
</dbReference>
<accession>H5XC99</accession>
<sequence>MLKKQSGLVTVLIVVALTTSCSASETGKPERTGAADQPGTAQEKPLTAEAALGDLSAVDFCELLDAQALAKAGADVDFTVPSFRHCYVGVTTPSTTLTMTIGNLYDNNPKVIWPSEDEKLSRSVRRQSIEVEGEGCLRALMFADEIGLRVLAQPLSDAEQIDQEELCRIADAATDGVAEAAFSEETFPQSFRPGSLAELDPCEPFERAGVPDLFEDGVNVHEQLDGHGCALGKPSMPAVELDFEVSLTDLSDFSTKIAGRPTKVTPLEYGCEVTTPHIRFSEENPHEREVVTLSAVSFDPDRCAGAEELAALVWPELPEYRA</sequence>
<evidence type="ECO:0000313" key="3">
    <source>
        <dbReference type="Proteomes" id="UP000002791"/>
    </source>
</evidence>
<evidence type="ECO:0000313" key="2">
    <source>
        <dbReference type="EMBL" id="EHR59103.1"/>
    </source>
</evidence>
<keyword evidence="3" id="KW-1185">Reference proteome</keyword>
<evidence type="ECO:0000256" key="1">
    <source>
        <dbReference type="SAM" id="SignalP"/>
    </source>
</evidence>
<dbReference type="HOGENOM" id="CLU_893975_0_0_11"/>
<protein>
    <recommendedName>
        <fullName evidence="4">DUF3558 domain-containing protein</fullName>
    </recommendedName>
</protein>
<dbReference type="OrthoDB" id="4445816at2"/>
<reference evidence="2 3" key="1">
    <citation type="submission" date="2011-11" db="EMBL/GenBank/DDBJ databases">
        <title>The Noncontiguous Finished sequence of Saccharomonospora cyanea NA-134.</title>
        <authorList>
            <consortium name="US DOE Joint Genome Institute"/>
            <person name="Lucas S."/>
            <person name="Han J."/>
            <person name="Lapidus A."/>
            <person name="Cheng J.-F."/>
            <person name="Goodwin L."/>
            <person name="Pitluck S."/>
            <person name="Peters L."/>
            <person name="Ovchinnikova G."/>
            <person name="Lu M."/>
            <person name="Detter J.C."/>
            <person name="Han C."/>
            <person name="Tapia R."/>
            <person name="Land M."/>
            <person name="Hauser L."/>
            <person name="Kyrpides N."/>
            <person name="Ivanova N."/>
            <person name="Pagani I."/>
            <person name="Brambilla E.-M."/>
            <person name="Klenk H.-P."/>
            <person name="Woyke T."/>
        </authorList>
    </citation>
    <scope>NUCLEOTIDE SEQUENCE [LARGE SCALE GENOMIC DNA]</scope>
    <source>
        <strain evidence="2 3">NA-134</strain>
    </source>
</reference>